<sequence>MDDRRGTMSVKITNGQVDGMVNLAGDIPPSKVPRVDLVALAEQIQTADSFVQASVSNKLSVIVEQVRFLQKQAQAILEEGKRNADLHHAACNFKKVPGSTYYLYRRQAGQKYFSMIKPEEWGTSCPHEFLGGYRLEYDMSWTPLKDLERFDQDRNCVRHIAQLVQGELEPMAIADSLSSFKQHN</sequence>
<accession>A0A2R5LG57</accession>
<dbReference type="InterPro" id="IPR019534">
    <property type="entry name" value="DUF2452"/>
</dbReference>
<evidence type="ECO:0000313" key="1">
    <source>
        <dbReference type="EMBL" id="MBY08317.1"/>
    </source>
</evidence>
<dbReference type="PANTHER" id="PTHR14553">
    <property type="entry name" value="UNCHARACTERIZED PROTEIN C1ORF50"/>
    <property type="match status" value="1"/>
</dbReference>
<proteinExistence type="predicted"/>
<name>A0A2R5LG57_9ACAR</name>
<dbReference type="PANTHER" id="PTHR14553:SF1">
    <property type="entry name" value="SIMILAR TO CHROMOSOME 1 OPEN READING FRAME 50"/>
    <property type="match status" value="1"/>
</dbReference>
<dbReference type="Pfam" id="PF10504">
    <property type="entry name" value="DUF2452"/>
    <property type="match status" value="1"/>
</dbReference>
<protein>
    <submittedName>
        <fullName evidence="1">Uncharacterized protein</fullName>
    </submittedName>
</protein>
<reference evidence="1" key="1">
    <citation type="submission" date="2018-03" db="EMBL/GenBank/DDBJ databases">
        <title>The relapsing fever spirochete Borrelia turicatae persists in the highly oxidative environment of its soft-bodied tick vector.</title>
        <authorList>
            <person name="Bourret T.J."/>
            <person name="Boyle W.K."/>
            <person name="Valenzuela J.G."/>
            <person name="Oliveira F."/>
            <person name="Lopez J.E."/>
        </authorList>
    </citation>
    <scope>NUCLEOTIDE SEQUENCE</scope>
    <source>
        <strain evidence="1">Kansas strain/isolate</strain>
        <tissue evidence="1">Salivary glands</tissue>
    </source>
</reference>
<dbReference type="EMBL" id="GGLE01004191">
    <property type="protein sequence ID" value="MBY08317.1"/>
    <property type="molecule type" value="Transcribed_RNA"/>
</dbReference>
<organism evidence="1">
    <name type="scientific">Ornithodoros turicata</name>
    <dbReference type="NCBI Taxonomy" id="34597"/>
    <lineage>
        <taxon>Eukaryota</taxon>
        <taxon>Metazoa</taxon>
        <taxon>Ecdysozoa</taxon>
        <taxon>Arthropoda</taxon>
        <taxon>Chelicerata</taxon>
        <taxon>Arachnida</taxon>
        <taxon>Acari</taxon>
        <taxon>Parasitiformes</taxon>
        <taxon>Ixodida</taxon>
        <taxon>Ixodoidea</taxon>
        <taxon>Argasidae</taxon>
        <taxon>Ornithodorinae</taxon>
        <taxon>Ornithodoros</taxon>
    </lineage>
</organism>
<dbReference type="AlphaFoldDB" id="A0A2R5LG57"/>